<keyword evidence="3" id="KW-1133">Transmembrane helix</keyword>
<evidence type="ECO:0000259" key="4">
    <source>
        <dbReference type="Pfam" id="PF00857"/>
    </source>
</evidence>
<comment type="similarity">
    <text evidence="1">Belongs to the isochorismatase family.</text>
</comment>
<dbReference type="GeneID" id="98000120"/>
<comment type="caution">
    <text evidence="5">The sequence shown here is derived from an EMBL/GenBank/DDBJ whole genome shotgun (WGS) entry which is preliminary data.</text>
</comment>
<evidence type="ECO:0000313" key="6">
    <source>
        <dbReference type="Proteomes" id="UP000261212"/>
    </source>
</evidence>
<dbReference type="Pfam" id="PF00857">
    <property type="entry name" value="Isochorismatase"/>
    <property type="match status" value="1"/>
</dbReference>
<protein>
    <submittedName>
        <fullName evidence="5">Cysteine hydrolase</fullName>
    </submittedName>
</protein>
<dbReference type="Proteomes" id="UP000261212">
    <property type="component" value="Unassembled WGS sequence"/>
</dbReference>
<dbReference type="InterPro" id="IPR036380">
    <property type="entry name" value="Isochorismatase-like_sf"/>
</dbReference>
<evidence type="ECO:0000313" key="5">
    <source>
        <dbReference type="EMBL" id="RGD75461.1"/>
    </source>
</evidence>
<dbReference type="Gene3D" id="3.40.50.850">
    <property type="entry name" value="Isochorismatase-like"/>
    <property type="match status" value="1"/>
</dbReference>
<dbReference type="RefSeq" id="WP_007049761.1">
    <property type="nucleotide sequence ID" value="NZ_CABKNJ010000002.1"/>
</dbReference>
<accession>A0A3E3E1M5</accession>
<name>A0A3E3E1M5_9FIRM</name>
<dbReference type="EMBL" id="QUSM01000002">
    <property type="protein sequence ID" value="RGD75461.1"/>
    <property type="molecule type" value="Genomic_DNA"/>
</dbReference>
<sequence>MDKYMLIKLISLCVFLIILVYAPVWLTWVFIIYLLLRLMVFIMPTKSKDTSLIGKQSALLVLDLQKCNSQNKNDLIKKVNKEIRLAKDLDYNIVYIKNVFEYYDILFSLFTMGGGFLKGQVGSEFTDNLNIKSNNIFIKHNQDAFSNKELSSFLHDNDIGDIYIVGQDARACVLKTAIGAKNRGYNVKIVKNAIDPNYDNIINKIKSKNIEVINSLKGDG</sequence>
<feature type="transmembrane region" description="Helical" evidence="3">
    <location>
        <begin position="6"/>
        <end position="36"/>
    </location>
</feature>
<evidence type="ECO:0000256" key="3">
    <source>
        <dbReference type="SAM" id="Phobius"/>
    </source>
</evidence>
<evidence type="ECO:0000256" key="1">
    <source>
        <dbReference type="ARBA" id="ARBA00006336"/>
    </source>
</evidence>
<gene>
    <name evidence="5" type="ORF">DW687_03810</name>
</gene>
<keyword evidence="2 5" id="KW-0378">Hydrolase</keyword>
<dbReference type="CDD" id="cd00431">
    <property type="entry name" value="cysteine_hydrolases"/>
    <property type="match status" value="1"/>
</dbReference>
<organism evidence="5 6">
    <name type="scientific">Anaerofustis stercorihominis</name>
    <dbReference type="NCBI Taxonomy" id="214853"/>
    <lineage>
        <taxon>Bacteria</taxon>
        <taxon>Bacillati</taxon>
        <taxon>Bacillota</taxon>
        <taxon>Clostridia</taxon>
        <taxon>Eubacteriales</taxon>
        <taxon>Eubacteriaceae</taxon>
        <taxon>Anaerofustis</taxon>
    </lineage>
</organism>
<dbReference type="InterPro" id="IPR050272">
    <property type="entry name" value="Isochorismatase-like_hydrls"/>
</dbReference>
<keyword evidence="3" id="KW-0472">Membrane</keyword>
<dbReference type="AlphaFoldDB" id="A0A3E3E1M5"/>
<evidence type="ECO:0000256" key="2">
    <source>
        <dbReference type="ARBA" id="ARBA00022801"/>
    </source>
</evidence>
<keyword evidence="3" id="KW-0812">Transmembrane</keyword>
<dbReference type="SUPFAM" id="SSF52499">
    <property type="entry name" value="Isochorismatase-like hydrolases"/>
    <property type="match status" value="1"/>
</dbReference>
<reference evidence="5 6" key="1">
    <citation type="submission" date="2018-08" db="EMBL/GenBank/DDBJ databases">
        <title>A genome reference for cultivated species of the human gut microbiota.</title>
        <authorList>
            <person name="Zou Y."/>
            <person name="Xue W."/>
            <person name="Luo G."/>
        </authorList>
    </citation>
    <scope>NUCLEOTIDE SEQUENCE [LARGE SCALE GENOMIC DNA]</scope>
    <source>
        <strain evidence="5 6">AM25-6</strain>
    </source>
</reference>
<proteinExistence type="inferred from homology"/>
<dbReference type="InterPro" id="IPR000868">
    <property type="entry name" value="Isochorismatase-like_dom"/>
</dbReference>
<dbReference type="GO" id="GO:0016787">
    <property type="term" value="F:hydrolase activity"/>
    <property type="evidence" value="ECO:0007669"/>
    <property type="project" value="UniProtKB-KW"/>
</dbReference>
<dbReference type="PANTHER" id="PTHR43540">
    <property type="entry name" value="PEROXYUREIDOACRYLATE/UREIDOACRYLATE AMIDOHYDROLASE-RELATED"/>
    <property type="match status" value="1"/>
</dbReference>
<feature type="domain" description="Isochorismatase-like" evidence="4">
    <location>
        <begin position="57"/>
        <end position="194"/>
    </location>
</feature>